<feature type="region of interest" description="Disordered" evidence="1">
    <location>
        <begin position="1"/>
        <end position="25"/>
    </location>
</feature>
<sequence length="69" mass="7108">MTSSRTARAWSWGKGNGPDGSAHGLFRTPRHELFVESDTGETGKLCLCKGTGNGGLTTRTESAPAAGNG</sequence>
<organism evidence="2 3">
    <name type="scientific">Streptomyces hyderabadensis</name>
    <dbReference type="NCBI Taxonomy" id="598549"/>
    <lineage>
        <taxon>Bacteria</taxon>
        <taxon>Bacillati</taxon>
        <taxon>Actinomycetota</taxon>
        <taxon>Actinomycetes</taxon>
        <taxon>Kitasatosporales</taxon>
        <taxon>Streptomycetaceae</taxon>
        <taxon>Streptomyces</taxon>
    </lineage>
</organism>
<evidence type="ECO:0000256" key="1">
    <source>
        <dbReference type="SAM" id="MobiDB-lite"/>
    </source>
</evidence>
<keyword evidence="3" id="KW-1185">Reference proteome</keyword>
<protein>
    <submittedName>
        <fullName evidence="2">Uncharacterized protein</fullName>
    </submittedName>
</protein>
<evidence type="ECO:0000313" key="2">
    <source>
        <dbReference type="EMBL" id="GAA5009395.1"/>
    </source>
</evidence>
<proteinExistence type="predicted"/>
<feature type="region of interest" description="Disordered" evidence="1">
    <location>
        <begin position="49"/>
        <end position="69"/>
    </location>
</feature>
<evidence type="ECO:0000313" key="3">
    <source>
        <dbReference type="Proteomes" id="UP001500610"/>
    </source>
</evidence>
<reference evidence="3" key="1">
    <citation type="journal article" date="2019" name="Int. J. Syst. Evol. Microbiol.">
        <title>The Global Catalogue of Microorganisms (GCM) 10K type strain sequencing project: providing services to taxonomists for standard genome sequencing and annotation.</title>
        <authorList>
            <consortium name="The Broad Institute Genomics Platform"/>
            <consortium name="The Broad Institute Genome Sequencing Center for Infectious Disease"/>
            <person name="Wu L."/>
            <person name="Ma J."/>
        </authorList>
    </citation>
    <scope>NUCLEOTIDE SEQUENCE [LARGE SCALE GENOMIC DNA]</scope>
    <source>
        <strain evidence="3">JCM 17657</strain>
    </source>
</reference>
<dbReference type="Proteomes" id="UP001500610">
    <property type="component" value="Unassembled WGS sequence"/>
</dbReference>
<comment type="caution">
    <text evidence="2">The sequence shown here is derived from an EMBL/GenBank/DDBJ whole genome shotgun (WGS) entry which is preliminary data.</text>
</comment>
<dbReference type="EMBL" id="BAABIV010000032">
    <property type="protein sequence ID" value="GAA5009395.1"/>
    <property type="molecule type" value="Genomic_DNA"/>
</dbReference>
<accession>A0ABP9IT63</accession>
<name>A0ABP9IT63_9ACTN</name>
<gene>
    <name evidence="2" type="ORF">GCM10023257_65200</name>
</gene>